<dbReference type="Proteomes" id="UP001157502">
    <property type="component" value="Chromosome 29"/>
</dbReference>
<keyword evidence="2" id="KW-1185">Reference proteome</keyword>
<dbReference type="EMBL" id="CM055756">
    <property type="protein sequence ID" value="KAJ7989789.1"/>
    <property type="molecule type" value="Genomic_DNA"/>
</dbReference>
<evidence type="ECO:0000313" key="1">
    <source>
        <dbReference type="EMBL" id="KAJ7989789.1"/>
    </source>
</evidence>
<accession>A0ACC2FEL1</accession>
<name>A0ACC2FEL1_DALPE</name>
<protein>
    <submittedName>
        <fullName evidence="1">Uncharacterized protein</fullName>
    </submittedName>
</protein>
<reference evidence="1" key="1">
    <citation type="submission" date="2021-05" db="EMBL/GenBank/DDBJ databases">
        <authorList>
            <person name="Pan Q."/>
            <person name="Jouanno E."/>
            <person name="Zahm M."/>
            <person name="Klopp C."/>
            <person name="Cabau C."/>
            <person name="Louis A."/>
            <person name="Berthelot C."/>
            <person name="Parey E."/>
            <person name="Roest Crollius H."/>
            <person name="Montfort J."/>
            <person name="Robinson-Rechavi M."/>
            <person name="Bouchez O."/>
            <person name="Lampietro C."/>
            <person name="Lopez Roques C."/>
            <person name="Donnadieu C."/>
            <person name="Postlethwait J."/>
            <person name="Bobe J."/>
            <person name="Dillon D."/>
            <person name="Chandos A."/>
            <person name="von Hippel F."/>
            <person name="Guiguen Y."/>
        </authorList>
    </citation>
    <scope>NUCLEOTIDE SEQUENCE</scope>
    <source>
        <strain evidence="1">YG-Jan2019</strain>
    </source>
</reference>
<comment type="caution">
    <text evidence="1">The sequence shown here is derived from an EMBL/GenBank/DDBJ whole genome shotgun (WGS) entry which is preliminary data.</text>
</comment>
<gene>
    <name evidence="1" type="ORF">DPEC_G00308150</name>
</gene>
<organism evidence="1 2">
    <name type="scientific">Dallia pectoralis</name>
    <name type="common">Alaska blackfish</name>
    <dbReference type="NCBI Taxonomy" id="75939"/>
    <lineage>
        <taxon>Eukaryota</taxon>
        <taxon>Metazoa</taxon>
        <taxon>Chordata</taxon>
        <taxon>Craniata</taxon>
        <taxon>Vertebrata</taxon>
        <taxon>Euteleostomi</taxon>
        <taxon>Actinopterygii</taxon>
        <taxon>Neopterygii</taxon>
        <taxon>Teleostei</taxon>
        <taxon>Protacanthopterygii</taxon>
        <taxon>Esociformes</taxon>
        <taxon>Umbridae</taxon>
        <taxon>Dallia</taxon>
    </lineage>
</organism>
<evidence type="ECO:0000313" key="2">
    <source>
        <dbReference type="Proteomes" id="UP001157502"/>
    </source>
</evidence>
<sequence length="731" mass="83697">MKAGRFFQFGNATIFSMPLARSMSVTSLSGLEEWDEEFDLEDAVLFEIAWEVANKVGGIYTVIQTKARLTVEEWGENYFLVGPYVESNVRTQVELIEPTNPALKRTIDKMNSSGCKVYFGRWLIEGSPYVVLIDVAFTAWSLDKWKTELWNNFSIGVPWFDREANDAVLFGFLTAWLLGEFAAQCEEPPHILAHFHEWLAGLGLALCRQRLLPVATIFTTHATLLGRYLCAGSVDFYNNLINFNVDKEAGDRQIYHRYCLERTAARCAHVFTTVSQITAVEAEYLLKRKPDIITPNGLNVKKFSAMHEFQNLHAQNKNRIQEFVRGHFYGHLDFNLDKCLFLFIAGRYEFSNKGADIFLEALARLNYLLRVNHSEVTIVAFFIMPARTNNFNVETLKGQAVRKQLWDTAHTVKERFGKKLYESLLIGQLPDVAKMLDKEDFTMMKRAIFATQRQCQPPICTHNMLEDSNDPILTCIRRIGLFNSSADRVKVIFHPEFLSSTSPLLPMDYEEFVRGCHLGVFPSYYEPWGYTPAECTVMGIPSISTNLSGFGCFMEEHISDPSAYGIYILDRRHRGVDESCNQLTSYLFQFCQQSRRARIIQRNRTERLSDLLDWRYLGRYYIAARHMALAKAFPDTYFYQPHDSETTQGFRYPRPASVPPSPSLSRHSSPHHSEAEDEDDRYDEDEEAEKDRLNIRQPLALQTKKGPALPSALPVPGANGHGDRVVKGEKN</sequence>
<proteinExistence type="predicted"/>